<sequence length="45" mass="5303">MSRLTLLIGSKYHLVQVSNGSKNKKNKKFLIFSEYNVKEFQFSLH</sequence>
<proteinExistence type="predicted"/>
<dbReference type="Proteomes" id="UP000006050">
    <property type="component" value="Chromosome"/>
</dbReference>
<gene>
    <name evidence="1" type="ordered locus">Belba_0504</name>
</gene>
<reference evidence="2" key="1">
    <citation type="submission" date="2012-06" db="EMBL/GenBank/DDBJ databases">
        <title>The complete genome of Belliella baltica DSM 15883.</title>
        <authorList>
            <person name="Lucas S."/>
            <person name="Copeland A."/>
            <person name="Lapidus A."/>
            <person name="Goodwin L."/>
            <person name="Pitluck S."/>
            <person name="Peters L."/>
            <person name="Mikhailova N."/>
            <person name="Davenport K."/>
            <person name="Kyrpides N."/>
            <person name="Mavromatis K."/>
            <person name="Pagani I."/>
            <person name="Ivanova N."/>
            <person name="Ovchinnikova G."/>
            <person name="Zeytun A."/>
            <person name="Detter J.C."/>
            <person name="Han C."/>
            <person name="Land M."/>
            <person name="Hauser L."/>
            <person name="Markowitz V."/>
            <person name="Cheng J.-F."/>
            <person name="Hugenholtz P."/>
            <person name="Woyke T."/>
            <person name="Wu D."/>
            <person name="Tindall B."/>
            <person name="Pomrenke H."/>
            <person name="Brambilla E."/>
            <person name="Klenk H.-P."/>
            <person name="Eisen J.A."/>
        </authorList>
    </citation>
    <scope>NUCLEOTIDE SEQUENCE [LARGE SCALE GENOMIC DNA]</scope>
    <source>
        <strain evidence="2">DSM 15883 / CIP 108006 / LMG 21964 / BA134</strain>
    </source>
</reference>
<name>I3Z1P4_BELBD</name>
<dbReference type="AlphaFoldDB" id="I3Z1P4"/>
<dbReference type="HOGENOM" id="CLU_3196584_0_0_10"/>
<dbReference type="STRING" id="866536.Belba_0504"/>
<dbReference type="KEGG" id="bbd:Belba_0504"/>
<keyword evidence="2" id="KW-1185">Reference proteome</keyword>
<protein>
    <submittedName>
        <fullName evidence="1">Uncharacterized protein</fullName>
    </submittedName>
</protein>
<evidence type="ECO:0000313" key="1">
    <source>
        <dbReference type="EMBL" id="AFL83162.1"/>
    </source>
</evidence>
<evidence type="ECO:0000313" key="2">
    <source>
        <dbReference type="Proteomes" id="UP000006050"/>
    </source>
</evidence>
<accession>I3Z1P4</accession>
<organism evidence="1 2">
    <name type="scientific">Belliella baltica (strain DSM 15883 / CIP 108006 / LMG 21964 / BA134)</name>
    <dbReference type="NCBI Taxonomy" id="866536"/>
    <lineage>
        <taxon>Bacteria</taxon>
        <taxon>Pseudomonadati</taxon>
        <taxon>Bacteroidota</taxon>
        <taxon>Cytophagia</taxon>
        <taxon>Cytophagales</taxon>
        <taxon>Cyclobacteriaceae</taxon>
        <taxon>Belliella</taxon>
    </lineage>
</organism>
<dbReference type="EMBL" id="CP003281">
    <property type="protein sequence ID" value="AFL83162.1"/>
    <property type="molecule type" value="Genomic_DNA"/>
</dbReference>